<evidence type="ECO:0000313" key="12">
    <source>
        <dbReference type="EMBL" id="BCS95259.1"/>
    </source>
</evidence>
<evidence type="ECO:0000256" key="1">
    <source>
        <dbReference type="ARBA" id="ARBA00004377"/>
    </source>
</evidence>
<name>A0ABM7PDM0_9BACT</name>
<evidence type="ECO:0000256" key="8">
    <source>
        <dbReference type="ARBA" id="ARBA00023136"/>
    </source>
</evidence>
<protein>
    <recommendedName>
        <fullName evidence="2">Type II secretion system protein H</fullName>
    </recommendedName>
    <alternativeName>
        <fullName evidence="10">General secretion pathway protein H</fullName>
    </alternativeName>
</protein>
<keyword evidence="5" id="KW-0997">Cell inner membrane</keyword>
<dbReference type="SUPFAM" id="SSF54523">
    <property type="entry name" value="Pili subunits"/>
    <property type="match status" value="1"/>
</dbReference>
<keyword evidence="13" id="KW-1185">Reference proteome</keyword>
<dbReference type="Pfam" id="PF07963">
    <property type="entry name" value="N_methyl"/>
    <property type="match status" value="1"/>
</dbReference>
<comment type="similarity">
    <text evidence="9">Belongs to the GSP H family.</text>
</comment>
<keyword evidence="3" id="KW-1003">Cell membrane</keyword>
<dbReference type="Gene3D" id="3.55.40.10">
    <property type="entry name" value="minor pseudopilin epsh domain"/>
    <property type="match status" value="1"/>
</dbReference>
<evidence type="ECO:0000256" key="6">
    <source>
        <dbReference type="ARBA" id="ARBA00022692"/>
    </source>
</evidence>
<dbReference type="EMBL" id="AP024488">
    <property type="protein sequence ID" value="BCS95259.1"/>
    <property type="molecule type" value="Genomic_DNA"/>
</dbReference>
<feature type="domain" description="General secretion pathway GspH" evidence="11">
    <location>
        <begin position="50"/>
        <end position="150"/>
    </location>
</feature>
<accession>A0ABM7PDM0</accession>
<evidence type="ECO:0000256" key="2">
    <source>
        <dbReference type="ARBA" id="ARBA00021549"/>
    </source>
</evidence>
<keyword evidence="8" id="KW-0472">Membrane</keyword>
<keyword evidence="7" id="KW-1133">Transmembrane helix</keyword>
<evidence type="ECO:0000256" key="10">
    <source>
        <dbReference type="ARBA" id="ARBA00030775"/>
    </source>
</evidence>
<dbReference type="InterPro" id="IPR022346">
    <property type="entry name" value="T2SS_GspH"/>
</dbReference>
<dbReference type="Proteomes" id="UP001320148">
    <property type="component" value="Chromosome"/>
</dbReference>
<dbReference type="InterPro" id="IPR012902">
    <property type="entry name" value="N_methyl_site"/>
</dbReference>
<proteinExistence type="inferred from homology"/>
<dbReference type="Pfam" id="PF12019">
    <property type="entry name" value="GspH"/>
    <property type="match status" value="1"/>
</dbReference>
<keyword evidence="4" id="KW-0488">Methylation</keyword>
<organism evidence="12 13">
    <name type="scientific">Desulfoluna limicola</name>
    <dbReference type="NCBI Taxonomy" id="2810562"/>
    <lineage>
        <taxon>Bacteria</taxon>
        <taxon>Pseudomonadati</taxon>
        <taxon>Thermodesulfobacteriota</taxon>
        <taxon>Desulfobacteria</taxon>
        <taxon>Desulfobacterales</taxon>
        <taxon>Desulfolunaceae</taxon>
        <taxon>Desulfoluna</taxon>
    </lineage>
</organism>
<evidence type="ECO:0000256" key="9">
    <source>
        <dbReference type="ARBA" id="ARBA00025772"/>
    </source>
</evidence>
<evidence type="ECO:0000256" key="4">
    <source>
        <dbReference type="ARBA" id="ARBA00022481"/>
    </source>
</evidence>
<comment type="subcellular location">
    <subcellularLocation>
        <location evidence="1">Cell inner membrane</location>
        <topology evidence="1">Single-pass membrane protein</topology>
    </subcellularLocation>
</comment>
<gene>
    <name evidence="12" type="ORF">DSLASN_08910</name>
</gene>
<evidence type="ECO:0000256" key="3">
    <source>
        <dbReference type="ARBA" id="ARBA00022475"/>
    </source>
</evidence>
<evidence type="ECO:0000256" key="5">
    <source>
        <dbReference type="ARBA" id="ARBA00022519"/>
    </source>
</evidence>
<sequence length="158" mass="16787">MMKKAAGFTMLELVIVVALVSILSAIAVPQFSLWAQSNRLNSGSLSIRFTLMLARSSAITKNSNVVVAFSTSADGSYTVFVDEDGDYSQGSDEEVLEEGTMPTGISLYLTDFEDDKACYNPMGIPDSDGTVYLKDSAAGNVRQIILAATGNVKIEAGP</sequence>
<dbReference type="RefSeq" id="WP_236891524.1">
    <property type="nucleotide sequence ID" value="NZ_AP024488.1"/>
</dbReference>
<evidence type="ECO:0000313" key="13">
    <source>
        <dbReference type="Proteomes" id="UP001320148"/>
    </source>
</evidence>
<dbReference type="InterPro" id="IPR045584">
    <property type="entry name" value="Pilin-like"/>
</dbReference>
<evidence type="ECO:0000259" key="11">
    <source>
        <dbReference type="Pfam" id="PF12019"/>
    </source>
</evidence>
<keyword evidence="6" id="KW-0812">Transmembrane</keyword>
<dbReference type="NCBIfam" id="TIGR02532">
    <property type="entry name" value="IV_pilin_GFxxxE"/>
    <property type="match status" value="1"/>
</dbReference>
<evidence type="ECO:0000256" key="7">
    <source>
        <dbReference type="ARBA" id="ARBA00022989"/>
    </source>
</evidence>
<reference evidence="12 13" key="1">
    <citation type="submission" date="2021-02" db="EMBL/GenBank/DDBJ databases">
        <title>Complete genome of Desulfoluna sp. strain ASN36.</title>
        <authorList>
            <person name="Takahashi A."/>
            <person name="Kojima H."/>
            <person name="Fukui M."/>
        </authorList>
    </citation>
    <scope>NUCLEOTIDE SEQUENCE [LARGE SCALE GENOMIC DNA]</scope>
    <source>
        <strain evidence="12 13">ASN36</strain>
    </source>
</reference>